<dbReference type="EMBL" id="FJUX01000019">
    <property type="protein sequence ID" value="CZS94606.1"/>
    <property type="molecule type" value="Genomic_DNA"/>
</dbReference>
<reference evidence="4" key="1">
    <citation type="submission" date="2016-03" db="EMBL/GenBank/DDBJ databases">
        <authorList>
            <person name="Guldener U."/>
        </authorList>
    </citation>
    <scope>NUCLEOTIDE SEQUENCE [LARGE SCALE GENOMIC DNA]</scope>
    <source>
        <strain evidence="4">04CH-RAC-A.6.1</strain>
    </source>
</reference>
<keyword evidence="2" id="KW-0812">Transmembrane</keyword>
<sequence>MSEGRFPFPVKDDERIARRRRRQALGHRQAPAADPAAPELGSEDSVSEGVSSASEDESSSPGASGQPQAQPPPPASSISASRNRITMTAILPPAQSSLMPGFSSSQRQIPTLTAILPPAQSSLLTQLSSMSSPTSITQTTSAQNVQTSGQASQDQLAATKSPTSLASASLPLSTSSSVASTPAAAIPGIPVGIATSASIALTTATSLISSLASTAPTARVATSASALGEIKEVPFQGSHSKDDKRLSKLVETVIIVASVGAAFALIAYFFFMYYQKSKRRKLEADASAPNNTRSLWGGSEPVAGQGAPQMASTPATGPLPTYHPPPLRQQAPSPDENPFSDPNPDPRRRSALSNNTADRQERLVRVRADLLAPRELTGGLMRSVPQGQRNLPEPNRGHIRKASGNNIPDYPPPLRVGNVFPEARVGGNDISRNQRLDIEAGGQWDDSVTIARYSTAETERSIPHWRTPSQWVTDQANRSQGMNRLPG</sequence>
<protein>
    <submittedName>
        <fullName evidence="3">Uncharacterized protein</fullName>
    </submittedName>
</protein>
<organism evidence="3 4">
    <name type="scientific">Rhynchosporium agropyri</name>
    <dbReference type="NCBI Taxonomy" id="914238"/>
    <lineage>
        <taxon>Eukaryota</taxon>
        <taxon>Fungi</taxon>
        <taxon>Dikarya</taxon>
        <taxon>Ascomycota</taxon>
        <taxon>Pezizomycotina</taxon>
        <taxon>Leotiomycetes</taxon>
        <taxon>Helotiales</taxon>
        <taxon>Ploettnerulaceae</taxon>
        <taxon>Rhynchosporium</taxon>
    </lineage>
</organism>
<evidence type="ECO:0000313" key="3">
    <source>
        <dbReference type="EMBL" id="CZS94606.1"/>
    </source>
</evidence>
<feature type="transmembrane region" description="Helical" evidence="2">
    <location>
        <begin position="253"/>
        <end position="274"/>
    </location>
</feature>
<feature type="region of interest" description="Disordered" evidence="1">
    <location>
        <begin position="1"/>
        <end position="79"/>
    </location>
</feature>
<feature type="compositionally biased region" description="Low complexity" evidence="1">
    <location>
        <begin position="47"/>
        <end position="68"/>
    </location>
</feature>
<accession>A0A1E1K939</accession>
<gene>
    <name evidence="3" type="ORF">RAG0_04554</name>
</gene>
<feature type="compositionally biased region" description="Polar residues" evidence="1">
    <location>
        <begin position="467"/>
        <end position="487"/>
    </location>
</feature>
<keyword evidence="2" id="KW-1133">Transmembrane helix</keyword>
<feature type="region of interest" description="Disordered" evidence="1">
    <location>
        <begin position="126"/>
        <end position="162"/>
    </location>
</feature>
<keyword evidence="2" id="KW-0472">Membrane</keyword>
<proteinExistence type="predicted"/>
<feature type="region of interest" description="Disordered" evidence="1">
    <location>
        <begin position="284"/>
        <end position="363"/>
    </location>
</feature>
<evidence type="ECO:0000313" key="4">
    <source>
        <dbReference type="Proteomes" id="UP000178912"/>
    </source>
</evidence>
<evidence type="ECO:0000256" key="1">
    <source>
        <dbReference type="SAM" id="MobiDB-lite"/>
    </source>
</evidence>
<feature type="compositionally biased region" description="Polar residues" evidence="1">
    <location>
        <begin position="144"/>
        <end position="155"/>
    </location>
</feature>
<dbReference type="OrthoDB" id="3561957at2759"/>
<name>A0A1E1K939_9HELO</name>
<feature type="compositionally biased region" description="Low complexity" evidence="1">
    <location>
        <begin position="126"/>
        <end position="143"/>
    </location>
</feature>
<evidence type="ECO:0000256" key="2">
    <source>
        <dbReference type="SAM" id="Phobius"/>
    </source>
</evidence>
<dbReference type="Proteomes" id="UP000178912">
    <property type="component" value="Unassembled WGS sequence"/>
</dbReference>
<keyword evidence="4" id="KW-1185">Reference proteome</keyword>
<dbReference type="AlphaFoldDB" id="A0A1E1K939"/>
<feature type="region of interest" description="Disordered" evidence="1">
    <location>
        <begin position="465"/>
        <end position="487"/>
    </location>
</feature>